<dbReference type="RefSeq" id="WP_017807425.1">
    <property type="nucleotide sequence ID" value="NZ_CP034110.1"/>
</dbReference>
<organism evidence="1 2">
    <name type="scientific">Avibacterium paragallinarum</name>
    <name type="common">Haemophilus gallinarum</name>
    <dbReference type="NCBI Taxonomy" id="728"/>
    <lineage>
        <taxon>Bacteria</taxon>
        <taxon>Pseudomonadati</taxon>
        <taxon>Pseudomonadota</taxon>
        <taxon>Gammaproteobacteria</taxon>
        <taxon>Pasteurellales</taxon>
        <taxon>Pasteurellaceae</taxon>
        <taxon>Avibacterium</taxon>
    </lineage>
</organism>
<dbReference type="GeneID" id="66255391"/>
<reference evidence="1 2" key="1">
    <citation type="submission" date="2018-06" db="EMBL/GenBank/DDBJ databases">
        <authorList>
            <consortium name="Pathogen Informatics"/>
            <person name="Doyle S."/>
        </authorList>
    </citation>
    <scope>NUCLEOTIDE SEQUENCE [LARGE SCALE GENOMIC DNA]</scope>
    <source>
        <strain evidence="1 2">NCTC11296</strain>
    </source>
</reference>
<dbReference type="AlphaFoldDB" id="A0A0F5ENM7"/>
<gene>
    <name evidence="1" type="ORF">NCTC11296_03011</name>
</gene>
<accession>A0A0F5ENM7</accession>
<name>A0A0F5ENM7_AVIPA</name>
<proteinExistence type="predicted"/>
<dbReference type="Proteomes" id="UP000254465">
    <property type="component" value="Unassembled WGS sequence"/>
</dbReference>
<protein>
    <submittedName>
        <fullName evidence="1">Uncharacterized protein</fullName>
    </submittedName>
</protein>
<sequence>MTKKISNFKLNPDLIRARCLSARLLARKSPERAAAEMGYTNTSMISKMERKTSKTAINHNFLARASLCYGVSMDYLLGMSNYPERDPRSVEQLAIYSSVQHYANQLLEGLTETIVKGASAQVLSMHLSMLCDESAELVDAVNRMRELNPNFDEDIKAGSLVMKQVDKINQRISSTRRRLSKESYDDNILRQFKSVLSDGSEKQLDLVGYRYGD</sequence>
<dbReference type="KEGG" id="apag:EIA51_07770"/>
<evidence type="ECO:0000313" key="1">
    <source>
        <dbReference type="EMBL" id="STO91882.1"/>
    </source>
</evidence>
<dbReference type="EMBL" id="UGHK01000003">
    <property type="protein sequence ID" value="STO91882.1"/>
    <property type="molecule type" value="Genomic_DNA"/>
</dbReference>
<evidence type="ECO:0000313" key="2">
    <source>
        <dbReference type="Proteomes" id="UP000254465"/>
    </source>
</evidence>